<evidence type="ECO:0000313" key="2">
    <source>
        <dbReference type="EMBL" id="MCE7008145.1"/>
    </source>
</evidence>
<dbReference type="EMBL" id="JAJVCN010000003">
    <property type="protein sequence ID" value="MCE7008145.1"/>
    <property type="molecule type" value="Genomic_DNA"/>
</dbReference>
<name>A0ABS8ZK08_9PSEU</name>
<dbReference type="Proteomes" id="UP001521150">
    <property type="component" value="Unassembled WGS sequence"/>
</dbReference>
<sequence>MNLLVHRVSLSVARGCLEGHGLRALRVDEHGEPFAADGQQSRWLPWSTVIGTIVGTAADARFSASRAGANRTASSGNRWSVSPDVVSDLKVQSGRGTTDDREGEQHQRWQADQHGKANALLA</sequence>
<evidence type="ECO:0000256" key="1">
    <source>
        <dbReference type="SAM" id="MobiDB-lite"/>
    </source>
</evidence>
<feature type="region of interest" description="Disordered" evidence="1">
    <location>
        <begin position="67"/>
        <end position="122"/>
    </location>
</feature>
<reference evidence="2 3" key="1">
    <citation type="submission" date="2021-12" db="EMBL/GenBank/DDBJ databases">
        <title>Genome sequence of Kibdelosporangium philippinense ATCC 49844.</title>
        <authorList>
            <person name="Fedorov E.A."/>
            <person name="Omeragic M."/>
            <person name="Shalygina K.F."/>
            <person name="Maclea K.S."/>
        </authorList>
    </citation>
    <scope>NUCLEOTIDE SEQUENCE [LARGE SCALE GENOMIC DNA]</scope>
    <source>
        <strain evidence="2 3">ATCC 49844</strain>
    </source>
</reference>
<accession>A0ABS8ZK08</accession>
<comment type="caution">
    <text evidence="2">The sequence shown here is derived from an EMBL/GenBank/DDBJ whole genome shotgun (WGS) entry which is preliminary data.</text>
</comment>
<feature type="compositionally biased region" description="Polar residues" evidence="1">
    <location>
        <begin position="71"/>
        <end position="80"/>
    </location>
</feature>
<dbReference type="RefSeq" id="WP_233729674.1">
    <property type="nucleotide sequence ID" value="NZ_JAJVCN010000003.1"/>
</dbReference>
<proteinExistence type="predicted"/>
<gene>
    <name evidence="2" type="ORF">LWC34_35810</name>
</gene>
<organism evidence="2 3">
    <name type="scientific">Kibdelosporangium philippinense</name>
    <dbReference type="NCBI Taxonomy" id="211113"/>
    <lineage>
        <taxon>Bacteria</taxon>
        <taxon>Bacillati</taxon>
        <taxon>Actinomycetota</taxon>
        <taxon>Actinomycetes</taxon>
        <taxon>Pseudonocardiales</taxon>
        <taxon>Pseudonocardiaceae</taxon>
        <taxon>Kibdelosporangium</taxon>
    </lineage>
</organism>
<evidence type="ECO:0000313" key="3">
    <source>
        <dbReference type="Proteomes" id="UP001521150"/>
    </source>
</evidence>
<feature type="compositionally biased region" description="Basic and acidic residues" evidence="1">
    <location>
        <begin position="97"/>
        <end position="115"/>
    </location>
</feature>
<keyword evidence="3" id="KW-1185">Reference proteome</keyword>
<protein>
    <submittedName>
        <fullName evidence="2">Uncharacterized protein</fullName>
    </submittedName>
</protein>